<dbReference type="KEGG" id="gsn:YC6258_01581"/>
<dbReference type="HOGENOM" id="CLU_3252273_0_0_6"/>
<gene>
    <name evidence="1" type="ORF">YC6258_01581</name>
</gene>
<protein>
    <submittedName>
        <fullName evidence="1">Uncharacterized protein</fullName>
    </submittedName>
</protein>
<dbReference type="EMBL" id="CP007142">
    <property type="protein sequence ID" value="AJQ93629.1"/>
    <property type="molecule type" value="Genomic_DNA"/>
</dbReference>
<dbReference type="AlphaFoldDB" id="A0A0C5VTI6"/>
<organism evidence="1 2">
    <name type="scientific">Gynuella sunshinyii YC6258</name>
    <dbReference type="NCBI Taxonomy" id="1445510"/>
    <lineage>
        <taxon>Bacteria</taxon>
        <taxon>Pseudomonadati</taxon>
        <taxon>Pseudomonadota</taxon>
        <taxon>Gammaproteobacteria</taxon>
        <taxon>Oceanospirillales</taxon>
        <taxon>Saccharospirillaceae</taxon>
        <taxon>Gynuella</taxon>
    </lineage>
</organism>
<keyword evidence="2" id="KW-1185">Reference proteome</keyword>
<accession>A0A0C5VTI6</accession>
<evidence type="ECO:0000313" key="1">
    <source>
        <dbReference type="EMBL" id="AJQ93629.1"/>
    </source>
</evidence>
<dbReference type="STRING" id="1445510.YC6258_01581"/>
<reference evidence="1 2" key="1">
    <citation type="submission" date="2014-01" db="EMBL/GenBank/DDBJ databases">
        <title>Full genme sequencing of cellulolytic bacterium Gynuella sunshinyii YC6258T gen. nov., sp. nov.</title>
        <authorList>
            <person name="Khan H."/>
            <person name="Chung E.J."/>
            <person name="Chung Y.R."/>
        </authorList>
    </citation>
    <scope>NUCLEOTIDE SEQUENCE [LARGE SCALE GENOMIC DNA]</scope>
    <source>
        <strain evidence="1 2">YC6258</strain>
    </source>
</reference>
<sequence>MLILPLLKFFGDFMRLENTVFVVFKKLTRQKNDRFLFHTKEL</sequence>
<dbReference type="Proteomes" id="UP000032266">
    <property type="component" value="Chromosome"/>
</dbReference>
<proteinExistence type="predicted"/>
<name>A0A0C5VTI6_9GAMM</name>
<evidence type="ECO:0000313" key="2">
    <source>
        <dbReference type="Proteomes" id="UP000032266"/>
    </source>
</evidence>